<name>A0A6A6DA45_9PEZI</name>
<protein>
    <submittedName>
        <fullName evidence="1">Uncharacterized protein</fullName>
    </submittedName>
</protein>
<reference evidence="1" key="1">
    <citation type="journal article" date="2020" name="Stud. Mycol.">
        <title>101 Dothideomycetes genomes: a test case for predicting lifestyles and emergence of pathogens.</title>
        <authorList>
            <person name="Haridas S."/>
            <person name="Albert R."/>
            <person name="Binder M."/>
            <person name="Bloem J."/>
            <person name="Labutti K."/>
            <person name="Salamov A."/>
            <person name="Andreopoulos B."/>
            <person name="Baker S."/>
            <person name="Barry K."/>
            <person name="Bills G."/>
            <person name="Bluhm B."/>
            <person name="Cannon C."/>
            <person name="Castanera R."/>
            <person name="Culley D."/>
            <person name="Daum C."/>
            <person name="Ezra D."/>
            <person name="Gonzalez J."/>
            <person name="Henrissat B."/>
            <person name="Kuo A."/>
            <person name="Liang C."/>
            <person name="Lipzen A."/>
            <person name="Lutzoni F."/>
            <person name="Magnuson J."/>
            <person name="Mondo S."/>
            <person name="Nolan M."/>
            <person name="Ohm R."/>
            <person name="Pangilinan J."/>
            <person name="Park H.-J."/>
            <person name="Ramirez L."/>
            <person name="Alfaro M."/>
            <person name="Sun H."/>
            <person name="Tritt A."/>
            <person name="Yoshinaga Y."/>
            <person name="Zwiers L.-H."/>
            <person name="Turgeon B."/>
            <person name="Goodwin S."/>
            <person name="Spatafora J."/>
            <person name="Crous P."/>
            <person name="Grigoriev I."/>
        </authorList>
    </citation>
    <scope>NUCLEOTIDE SEQUENCE</scope>
    <source>
        <strain evidence="1">CBS 207.26</strain>
    </source>
</reference>
<evidence type="ECO:0000313" key="2">
    <source>
        <dbReference type="Proteomes" id="UP000800200"/>
    </source>
</evidence>
<gene>
    <name evidence="1" type="ORF">K469DRAFT_30844</name>
</gene>
<dbReference type="EMBL" id="ML994710">
    <property type="protein sequence ID" value="KAF2176341.1"/>
    <property type="molecule type" value="Genomic_DNA"/>
</dbReference>
<organism evidence="1 2">
    <name type="scientific">Zopfia rhizophila CBS 207.26</name>
    <dbReference type="NCBI Taxonomy" id="1314779"/>
    <lineage>
        <taxon>Eukaryota</taxon>
        <taxon>Fungi</taxon>
        <taxon>Dikarya</taxon>
        <taxon>Ascomycota</taxon>
        <taxon>Pezizomycotina</taxon>
        <taxon>Dothideomycetes</taxon>
        <taxon>Dothideomycetes incertae sedis</taxon>
        <taxon>Zopfiaceae</taxon>
        <taxon>Zopfia</taxon>
    </lineage>
</organism>
<keyword evidence="2" id="KW-1185">Reference proteome</keyword>
<evidence type="ECO:0000313" key="1">
    <source>
        <dbReference type="EMBL" id="KAF2176341.1"/>
    </source>
</evidence>
<dbReference type="AlphaFoldDB" id="A0A6A6DA45"/>
<accession>A0A6A6DA45</accession>
<proteinExistence type="predicted"/>
<dbReference type="Proteomes" id="UP000800200">
    <property type="component" value="Unassembled WGS sequence"/>
</dbReference>
<sequence length="127" mass="13867">MCVINQCALGLLAESNVAPLPQPVRAPSIVACGPERRLQLSWLECPVAPSIEQSGLRQPMRAAEDQVFAILHEFNDSFGEVSQGQASKRVWDERVAHFLKGPPLPLPLIHPPAANNRQNLQTLLCVG</sequence>